<protein>
    <submittedName>
        <fullName evidence="1">Uncharacterized protein</fullName>
    </submittedName>
</protein>
<comment type="caution">
    <text evidence="1">The sequence shown here is derived from an EMBL/GenBank/DDBJ whole genome shotgun (WGS) entry which is preliminary data.</text>
</comment>
<proteinExistence type="predicted"/>
<dbReference type="EMBL" id="JAYMYS010000003">
    <property type="protein sequence ID" value="KAK7401020.1"/>
    <property type="molecule type" value="Genomic_DNA"/>
</dbReference>
<dbReference type="AlphaFoldDB" id="A0AAN9XPF8"/>
<evidence type="ECO:0000313" key="1">
    <source>
        <dbReference type="EMBL" id="KAK7401020.1"/>
    </source>
</evidence>
<organism evidence="1 2">
    <name type="scientific">Psophocarpus tetragonolobus</name>
    <name type="common">Winged bean</name>
    <name type="synonym">Dolichos tetragonolobus</name>
    <dbReference type="NCBI Taxonomy" id="3891"/>
    <lineage>
        <taxon>Eukaryota</taxon>
        <taxon>Viridiplantae</taxon>
        <taxon>Streptophyta</taxon>
        <taxon>Embryophyta</taxon>
        <taxon>Tracheophyta</taxon>
        <taxon>Spermatophyta</taxon>
        <taxon>Magnoliopsida</taxon>
        <taxon>eudicotyledons</taxon>
        <taxon>Gunneridae</taxon>
        <taxon>Pentapetalae</taxon>
        <taxon>rosids</taxon>
        <taxon>fabids</taxon>
        <taxon>Fabales</taxon>
        <taxon>Fabaceae</taxon>
        <taxon>Papilionoideae</taxon>
        <taxon>50 kb inversion clade</taxon>
        <taxon>NPAAA clade</taxon>
        <taxon>indigoferoid/millettioid clade</taxon>
        <taxon>Phaseoleae</taxon>
        <taxon>Psophocarpus</taxon>
    </lineage>
</organism>
<keyword evidence="2" id="KW-1185">Reference proteome</keyword>
<dbReference type="Proteomes" id="UP001386955">
    <property type="component" value="Unassembled WGS sequence"/>
</dbReference>
<gene>
    <name evidence="1" type="ORF">VNO78_12331</name>
</gene>
<evidence type="ECO:0000313" key="2">
    <source>
        <dbReference type="Proteomes" id="UP001386955"/>
    </source>
</evidence>
<accession>A0AAN9XPF8</accession>
<reference evidence="1 2" key="1">
    <citation type="submission" date="2024-01" db="EMBL/GenBank/DDBJ databases">
        <title>The genomes of 5 underutilized Papilionoideae crops provide insights into root nodulation and disease resistanc.</title>
        <authorList>
            <person name="Jiang F."/>
        </authorList>
    </citation>
    <scope>NUCLEOTIDE SEQUENCE [LARGE SCALE GENOMIC DNA]</scope>
    <source>
        <strain evidence="1">DUOXIRENSHENG_FW03</strain>
        <tissue evidence="1">Leaves</tissue>
    </source>
</reference>
<name>A0AAN9XPF8_PSOTE</name>
<sequence>MGYGAEITKQFAFFNAVADCGGSVHGGSLRERKRRRKEEIGEDAAGDGAEWWFLRPWLKLGLGLCGGP</sequence>